<sequence length="388" mass="43279">IKCQILLCFVLLCFLWVTAQGQNLVTNNVSVVEGETAIISCRVKNNDDSVIQLLNPNRQTIYFRDVRPLKDSRFQLVNFSDNELLVSLSNVSLSDEGRYVCQLYTDPPQEAYADITVLVPPGNPILESREEIVSEGNETEITCTAMGSKPASTIKWMKGDQPLQGEATVEELYDRMFTVTSRLRLTVSKEDDGVAVICIIDHPAVKDFQAQKYLEVQYKPEVQIVVEFPEGLTREGENLELTCKAKGKPQPHQINWLKVDDDFPSHAVITGSDLFIENLNKSYNGTYRCVASNLVGEAYDDYILYVYDSRADGAPQKIDHAVIGGIVAVVVFAMLCLLIVLGRYFARHKGTYFTHEAKGADDAADADTAIINAEGGHNNSDDKKEYYI</sequence>
<dbReference type="GO" id="GO:0051606">
    <property type="term" value="P:detection of stimulus"/>
    <property type="evidence" value="ECO:0007669"/>
    <property type="project" value="TreeGrafter"/>
</dbReference>
<evidence type="ECO:0000256" key="3">
    <source>
        <dbReference type="ARBA" id="ARBA00022475"/>
    </source>
</evidence>
<evidence type="ECO:0000313" key="22">
    <source>
        <dbReference type="Proteomes" id="UP000694427"/>
    </source>
</evidence>
<evidence type="ECO:0000256" key="14">
    <source>
        <dbReference type="ARBA" id="ARBA00034103"/>
    </source>
</evidence>
<keyword evidence="22" id="KW-1185">Reference proteome</keyword>
<dbReference type="Gene3D" id="2.60.40.10">
    <property type="entry name" value="Immunoglobulins"/>
    <property type="match status" value="3"/>
</dbReference>
<dbReference type="PROSITE" id="PS50835">
    <property type="entry name" value="IG_LIKE"/>
    <property type="match status" value="3"/>
</dbReference>
<dbReference type="InterPro" id="IPR003599">
    <property type="entry name" value="Ig_sub"/>
</dbReference>
<dbReference type="GO" id="GO:0043005">
    <property type="term" value="C:neuron projection"/>
    <property type="evidence" value="ECO:0007669"/>
    <property type="project" value="TreeGrafter"/>
</dbReference>
<dbReference type="GO" id="GO:0005886">
    <property type="term" value="C:plasma membrane"/>
    <property type="evidence" value="ECO:0007669"/>
    <property type="project" value="UniProtKB-SubCell"/>
</dbReference>
<accession>A0A8C1RB83</accession>
<dbReference type="GO" id="GO:0042271">
    <property type="term" value="P:susceptibility to natural killer cell mediated cytotoxicity"/>
    <property type="evidence" value="ECO:0007669"/>
    <property type="project" value="TreeGrafter"/>
</dbReference>
<evidence type="ECO:0000256" key="7">
    <source>
        <dbReference type="ARBA" id="ARBA00022737"/>
    </source>
</evidence>
<dbReference type="InterPro" id="IPR036179">
    <property type="entry name" value="Ig-like_dom_sf"/>
</dbReference>
<evidence type="ECO:0000256" key="1">
    <source>
        <dbReference type="ARBA" id="ARBA00004251"/>
    </source>
</evidence>
<evidence type="ECO:0000256" key="12">
    <source>
        <dbReference type="ARBA" id="ARBA00023180"/>
    </source>
</evidence>
<evidence type="ECO:0000256" key="6">
    <source>
        <dbReference type="ARBA" id="ARBA00022729"/>
    </source>
</evidence>
<evidence type="ECO:0000256" key="11">
    <source>
        <dbReference type="ARBA" id="ARBA00023157"/>
    </source>
</evidence>
<keyword evidence="6 19" id="KW-0732">Signal</keyword>
<dbReference type="InterPro" id="IPR013162">
    <property type="entry name" value="CD80_C2-set"/>
</dbReference>
<evidence type="ECO:0000256" key="15">
    <source>
        <dbReference type="ARBA" id="ARBA00063829"/>
    </source>
</evidence>
<feature type="signal peptide" evidence="19">
    <location>
        <begin position="1"/>
        <end position="21"/>
    </location>
</feature>
<dbReference type="SUPFAM" id="SSF48726">
    <property type="entry name" value="Immunoglobulin"/>
    <property type="match status" value="3"/>
</dbReference>
<feature type="domain" description="Ig-like" evidence="20">
    <location>
        <begin position="22"/>
        <end position="116"/>
    </location>
</feature>
<keyword evidence="12" id="KW-0325">Glycoprotein</keyword>
<evidence type="ECO:0000256" key="2">
    <source>
        <dbReference type="ARBA" id="ARBA00007810"/>
    </source>
</evidence>
<keyword evidence="3" id="KW-1003">Cell membrane</keyword>
<keyword evidence="5 18" id="KW-0812">Transmembrane</keyword>
<keyword evidence="9" id="KW-0770">Synapse</keyword>
<dbReference type="PANTHER" id="PTHR45889:SF2">
    <property type="entry name" value="CELL ADHESION MOLECULE 1"/>
    <property type="match status" value="1"/>
</dbReference>
<dbReference type="SMART" id="SM00409">
    <property type="entry name" value="IG"/>
    <property type="match status" value="3"/>
</dbReference>
<evidence type="ECO:0000256" key="17">
    <source>
        <dbReference type="ARBA" id="ARBA00080773"/>
    </source>
</evidence>
<comment type="similarity">
    <text evidence="2">Belongs to the nectin family.</text>
</comment>
<dbReference type="FunFam" id="2.60.40.10:FF:000184">
    <property type="entry name" value="cell adhesion molecule 1 isoform X2"/>
    <property type="match status" value="1"/>
</dbReference>
<keyword evidence="4" id="KW-0597">Phosphoprotein</keyword>
<protein>
    <recommendedName>
        <fullName evidence="16">Cell adhesion molecule 1</fullName>
    </recommendedName>
    <alternativeName>
        <fullName evidence="17">Synaptic cell adhesion molecule</fullName>
    </alternativeName>
</protein>
<organism evidence="21 22">
    <name type="scientific">Cyprinus carpio</name>
    <name type="common">Common carp</name>
    <dbReference type="NCBI Taxonomy" id="7962"/>
    <lineage>
        <taxon>Eukaryota</taxon>
        <taxon>Metazoa</taxon>
        <taxon>Chordata</taxon>
        <taxon>Craniata</taxon>
        <taxon>Vertebrata</taxon>
        <taxon>Euteleostomi</taxon>
        <taxon>Actinopterygii</taxon>
        <taxon>Neopterygii</taxon>
        <taxon>Teleostei</taxon>
        <taxon>Ostariophysi</taxon>
        <taxon>Cypriniformes</taxon>
        <taxon>Cyprinidae</taxon>
        <taxon>Cyprininae</taxon>
        <taxon>Cyprinus</taxon>
    </lineage>
</organism>
<keyword evidence="8 18" id="KW-1133">Transmembrane helix</keyword>
<dbReference type="SMART" id="SM00408">
    <property type="entry name" value="IGc2"/>
    <property type="match status" value="3"/>
</dbReference>
<dbReference type="Ensembl" id="ENSCCRT00010111802.1">
    <property type="protein sequence ID" value="ENSCCRP00010100731.1"/>
    <property type="gene ID" value="ENSCCRG00010043803.1"/>
</dbReference>
<keyword evidence="11" id="KW-1015">Disulfide bond</keyword>
<dbReference type="Pfam" id="PF08205">
    <property type="entry name" value="C2-set_2"/>
    <property type="match status" value="1"/>
</dbReference>
<name>A0A8C1RB83_CYPCA</name>
<evidence type="ECO:0000259" key="20">
    <source>
        <dbReference type="PROSITE" id="PS50835"/>
    </source>
</evidence>
<feature type="transmembrane region" description="Helical" evidence="18">
    <location>
        <begin position="321"/>
        <end position="341"/>
    </location>
</feature>
<dbReference type="InterPro" id="IPR013783">
    <property type="entry name" value="Ig-like_fold"/>
</dbReference>
<evidence type="ECO:0000256" key="13">
    <source>
        <dbReference type="ARBA" id="ARBA00023319"/>
    </source>
</evidence>
<feature type="chain" id="PRO_5034366168" description="Cell adhesion molecule 1" evidence="19">
    <location>
        <begin position="22"/>
        <end position="388"/>
    </location>
</feature>
<evidence type="ECO:0000256" key="18">
    <source>
        <dbReference type="SAM" id="Phobius"/>
    </source>
</evidence>
<dbReference type="CDD" id="cd05881">
    <property type="entry name" value="IgV_1_Necl-2"/>
    <property type="match status" value="1"/>
</dbReference>
<dbReference type="InterPro" id="IPR007110">
    <property type="entry name" value="Ig-like_dom"/>
</dbReference>
<feature type="domain" description="Ig-like" evidence="20">
    <location>
        <begin position="220"/>
        <end position="293"/>
    </location>
</feature>
<dbReference type="InterPro" id="IPR003585">
    <property type="entry name" value="Neurexin-like"/>
</dbReference>
<dbReference type="GO" id="GO:0007156">
    <property type="term" value="P:homophilic cell adhesion via plasma membrane adhesion molecules"/>
    <property type="evidence" value="ECO:0007669"/>
    <property type="project" value="TreeGrafter"/>
</dbReference>
<evidence type="ECO:0000256" key="16">
    <source>
        <dbReference type="ARBA" id="ARBA00068781"/>
    </source>
</evidence>
<dbReference type="Proteomes" id="UP000694427">
    <property type="component" value="Unplaced"/>
</dbReference>
<dbReference type="FunFam" id="2.60.40.10:FF:000013">
    <property type="entry name" value="cell adhesion molecule 1 isoform X1"/>
    <property type="match status" value="1"/>
</dbReference>
<keyword evidence="10 18" id="KW-0472">Membrane</keyword>
<feature type="domain" description="Ig-like" evidence="20">
    <location>
        <begin position="121"/>
        <end position="215"/>
    </location>
</feature>
<proteinExistence type="inferred from homology"/>
<evidence type="ECO:0000256" key="9">
    <source>
        <dbReference type="ARBA" id="ARBA00023018"/>
    </source>
</evidence>
<reference evidence="21" key="1">
    <citation type="submission" date="2025-08" db="UniProtKB">
        <authorList>
            <consortium name="Ensembl"/>
        </authorList>
    </citation>
    <scope>IDENTIFICATION</scope>
</reference>
<dbReference type="FunFam" id="2.60.40.10:FF:000200">
    <property type="entry name" value="cell adhesion molecule 1 isoform X1"/>
    <property type="match status" value="1"/>
</dbReference>
<dbReference type="AlphaFoldDB" id="A0A8C1RB83"/>
<evidence type="ECO:0000256" key="10">
    <source>
        <dbReference type="ARBA" id="ARBA00023136"/>
    </source>
</evidence>
<dbReference type="GO" id="GO:0005102">
    <property type="term" value="F:signaling receptor binding"/>
    <property type="evidence" value="ECO:0007669"/>
    <property type="project" value="TreeGrafter"/>
</dbReference>
<evidence type="ECO:0000256" key="8">
    <source>
        <dbReference type="ARBA" id="ARBA00022989"/>
    </source>
</evidence>
<evidence type="ECO:0000256" key="19">
    <source>
        <dbReference type="SAM" id="SignalP"/>
    </source>
</evidence>
<dbReference type="Pfam" id="PF13927">
    <property type="entry name" value="Ig_3"/>
    <property type="match status" value="1"/>
</dbReference>
<comment type="subunit">
    <text evidence="15">Homodimer (via Ig-like V-type domain). Interacts with FARP1. Interacts (via Ig-like V-type domain) with CRTAM (via Ig-like V-type domain); the interaction competes with CRTAM homodimerization and CADM1 homodimerization. Interacts (via C-terminus) with EPB41L3/DAL1. The interaction with EPB41L3/DAL1 may act to anchor CADM1 to the actin cytoskeleton. Interacts (via C-terminus) with MPP2 (via PDZ domain). Interacts (via C-terminus) with MPP3 (via PDZ domain); this interaction connects CADM1 with DLG1. Interacts (via C-terminus) with PALS2 (via PDZ domain).</text>
</comment>
<keyword evidence="13" id="KW-0393">Immunoglobulin domain</keyword>
<evidence type="ECO:0000256" key="4">
    <source>
        <dbReference type="ARBA" id="ARBA00022553"/>
    </source>
</evidence>
<reference evidence="21" key="2">
    <citation type="submission" date="2025-09" db="UniProtKB">
        <authorList>
            <consortium name="Ensembl"/>
        </authorList>
    </citation>
    <scope>IDENTIFICATION</scope>
</reference>
<evidence type="ECO:0000256" key="5">
    <source>
        <dbReference type="ARBA" id="ARBA00022692"/>
    </source>
</evidence>
<dbReference type="InterPro" id="IPR003598">
    <property type="entry name" value="Ig_sub2"/>
</dbReference>
<evidence type="ECO:0000313" key="21">
    <source>
        <dbReference type="Ensembl" id="ENSCCRP00010100731.1"/>
    </source>
</evidence>
<dbReference type="GO" id="GO:0045202">
    <property type="term" value="C:synapse"/>
    <property type="evidence" value="ECO:0007669"/>
    <property type="project" value="UniProtKB-SubCell"/>
</dbReference>
<dbReference type="PANTHER" id="PTHR45889">
    <property type="entry name" value="IG-LIKE DOMAIN-CONTAINING PROTEIN"/>
    <property type="match status" value="1"/>
</dbReference>
<keyword evidence="7" id="KW-0677">Repeat</keyword>
<comment type="subcellular location">
    <subcellularLocation>
        <location evidence="1">Cell membrane</location>
        <topology evidence="1">Single-pass type I membrane protein</topology>
    </subcellularLocation>
    <subcellularLocation>
        <location evidence="14">Synapse</location>
    </subcellularLocation>
</comment>
<dbReference type="GO" id="GO:0008037">
    <property type="term" value="P:cell recognition"/>
    <property type="evidence" value="ECO:0007669"/>
    <property type="project" value="TreeGrafter"/>
</dbReference>
<dbReference type="InterPro" id="IPR013106">
    <property type="entry name" value="Ig_V-set"/>
</dbReference>
<dbReference type="SMART" id="SM00294">
    <property type="entry name" value="4.1m"/>
    <property type="match status" value="1"/>
</dbReference>
<dbReference type="Pfam" id="PF07686">
    <property type="entry name" value="V-set"/>
    <property type="match status" value="1"/>
</dbReference>